<dbReference type="InterPro" id="IPR018356">
    <property type="entry name" value="Tscrpt_reg_HTH_DeoR_CS"/>
</dbReference>
<dbReference type="SUPFAM" id="SSF46785">
    <property type="entry name" value="Winged helix' DNA-binding domain"/>
    <property type="match status" value="1"/>
</dbReference>
<dbReference type="PANTHER" id="PTHR30363">
    <property type="entry name" value="HTH-TYPE TRANSCRIPTIONAL REGULATOR SRLR-RELATED"/>
    <property type="match status" value="1"/>
</dbReference>
<organism evidence="5 6">
    <name type="scientific">Selenomonas ruminantium</name>
    <dbReference type="NCBI Taxonomy" id="971"/>
    <lineage>
        <taxon>Bacteria</taxon>
        <taxon>Bacillati</taxon>
        <taxon>Bacillota</taxon>
        <taxon>Negativicutes</taxon>
        <taxon>Selenomonadales</taxon>
        <taxon>Selenomonadaceae</taxon>
        <taxon>Selenomonas</taxon>
    </lineage>
</organism>
<protein>
    <submittedName>
        <fullName evidence="5">Transcriptional regulator, DeoR family</fullName>
    </submittedName>
</protein>
<dbReference type="PANTHER" id="PTHR30363:SF44">
    <property type="entry name" value="AGA OPERON TRANSCRIPTIONAL REPRESSOR-RELATED"/>
    <property type="match status" value="1"/>
</dbReference>
<dbReference type="GO" id="GO:0003700">
    <property type="term" value="F:DNA-binding transcription factor activity"/>
    <property type="evidence" value="ECO:0007669"/>
    <property type="project" value="InterPro"/>
</dbReference>
<accession>A0A1M6VFY3</accession>
<dbReference type="InterPro" id="IPR001034">
    <property type="entry name" value="DeoR_HTH"/>
</dbReference>
<dbReference type="PRINTS" id="PR00037">
    <property type="entry name" value="HTHLACR"/>
</dbReference>
<dbReference type="InterPro" id="IPR037171">
    <property type="entry name" value="NagB/RpiA_transferase-like"/>
</dbReference>
<dbReference type="SMART" id="SM00420">
    <property type="entry name" value="HTH_DEOR"/>
    <property type="match status" value="1"/>
</dbReference>
<dbReference type="Gene3D" id="3.40.50.1360">
    <property type="match status" value="1"/>
</dbReference>
<dbReference type="Proteomes" id="UP000184263">
    <property type="component" value="Unassembled WGS sequence"/>
</dbReference>
<dbReference type="Pfam" id="PF00455">
    <property type="entry name" value="DeoRC"/>
    <property type="match status" value="1"/>
</dbReference>
<dbReference type="Pfam" id="PF08220">
    <property type="entry name" value="HTH_DeoR"/>
    <property type="match status" value="1"/>
</dbReference>
<dbReference type="InterPro" id="IPR014036">
    <property type="entry name" value="DeoR-like_C"/>
</dbReference>
<keyword evidence="3" id="KW-0804">Transcription</keyword>
<evidence type="ECO:0000259" key="4">
    <source>
        <dbReference type="PROSITE" id="PS51000"/>
    </source>
</evidence>
<feature type="domain" description="HTH deoR-type" evidence="4">
    <location>
        <begin position="3"/>
        <end position="58"/>
    </location>
</feature>
<dbReference type="InterPro" id="IPR050313">
    <property type="entry name" value="Carb_Metab_HTH_regulators"/>
</dbReference>
<dbReference type="SUPFAM" id="SSF100950">
    <property type="entry name" value="NagB/RpiA/CoA transferase-like"/>
    <property type="match status" value="1"/>
</dbReference>
<dbReference type="PROSITE" id="PS51000">
    <property type="entry name" value="HTH_DEOR_2"/>
    <property type="match status" value="1"/>
</dbReference>
<reference evidence="5 6" key="1">
    <citation type="submission" date="2016-11" db="EMBL/GenBank/DDBJ databases">
        <authorList>
            <person name="Jaros S."/>
            <person name="Januszkiewicz K."/>
            <person name="Wedrychowicz H."/>
        </authorList>
    </citation>
    <scope>NUCLEOTIDE SEQUENCE [LARGE SCALE GENOMIC DNA]</scope>
    <source>
        <strain evidence="5 6">HD4</strain>
    </source>
</reference>
<dbReference type="SMART" id="SM01134">
    <property type="entry name" value="DeoRC"/>
    <property type="match status" value="1"/>
</dbReference>
<dbReference type="InterPro" id="IPR036390">
    <property type="entry name" value="WH_DNA-bd_sf"/>
</dbReference>
<dbReference type="Gene3D" id="1.10.10.10">
    <property type="entry name" value="Winged helix-like DNA-binding domain superfamily/Winged helix DNA-binding domain"/>
    <property type="match status" value="1"/>
</dbReference>
<gene>
    <name evidence="5" type="ORF">SAMN05216582_11848</name>
</gene>
<keyword evidence="2" id="KW-0238">DNA-binding</keyword>
<sequence>MKAAARREEILRYLEENHTGYTSDLCKVLDVSAMTIRRDLEVMAGQGLVTLIRGGAAINHGTAVIYSLKFRQTQLPLEKQRIAARCAAMVSEGNSVFIDCGSTAERIAEALRGKKNITVLTNSLDTAQVLSSAKGIRLIMVPGEFNEDIRGFNGLLTTDFIQRFRIDYLFLGANGLNAQHGLTVPDYADAETKRVLIRQSRHVIVAADHAKLGGDFFEIVARLPEIEAVVTDSGANPELVQEIKAGGTEVYLV</sequence>
<dbReference type="AlphaFoldDB" id="A0A1M6VFY3"/>
<keyword evidence="1" id="KW-0805">Transcription regulation</keyword>
<dbReference type="GO" id="GO:0003677">
    <property type="term" value="F:DNA binding"/>
    <property type="evidence" value="ECO:0007669"/>
    <property type="project" value="UniProtKB-KW"/>
</dbReference>
<dbReference type="OrthoDB" id="9797223at2"/>
<dbReference type="PROSITE" id="PS00894">
    <property type="entry name" value="HTH_DEOR_1"/>
    <property type="match status" value="1"/>
</dbReference>
<evidence type="ECO:0000256" key="1">
    <source>
        <dbReference type="ARBA" id="ARBA00023015"/>
    </source>
</evidence>
<proteinExistence type="predicted"/>
<evidence type="ECO:0000313" key="5">
    <source>
        <dbReference type="EMBL" id="SHK80392.1"/>
    </source>
</evidence>
<evidence type="ECO:0000313" key="6">
    <source>
        <dbReference type="Proteomes" id="UP000184263"/>
    </source>
</evidence>
<evidence type="ECO:0000256" key="2">
    <source>
        <dbReference type="ARBA" id="ARBA00023125"/>
    </source>
</evidence>
<name>A0A1M6VFY3_SELRU</name>
<dbReference type="EMBL" id="FRBC01000018">
    <property type="protein sequence ID" value="SHK80392.1"/>
    <property type="molecule type" value="Genomic_DNA"/>
</dbReference>
<dbReference type="InterPro" id="IPR036388">
    <property type="entry name" value="WH-like_DNA-bd_sf"/>
</dbReference>
<evidence type="ECO:0000256" key="3">
    <source>
        <dbReference type="ARBA" id="ARBA00023163"/>
    </source>
</evidence>